<evidence type="ECO:0000256" key="5">
    <source>
        <dbReference type="ARBA" id="ARBA00022737"/>
    </source>
</evidence>
<keyword evidence="6" id="KW-0256">Endoplasmic reticulum</keyword>
<evidence type="ECO:0000256" key="11">
    <source>
        <dbReference type="PROSITE-ProRule" id="PRU00221"/>
    </source>
</evidence>
<dbReference type="AlphaFoldDB" id="A0A066VHU9"/>
<feature type="repeat" description="WD" evidence="11">
    <location>
        <begin position="337"/>
        <end position="372"/>
    </location>
</feature>
<keyword evidence="7" id="KW-0931">ER-Golgi transport</keyword>
<name>A0A066VHU9_TILAU</name>
<dbReference type="InterPro" id="IPR045260">
    <property type="entry name" value="Sec12-like"/>
</dbReference>
<dbReference type="Pfam" id="PF00400">
    <property type="entry name" value="WD40"/>
    <property type="match status" value="1"/>
</dbReference>
<evidence type="ECO:0000313" key="13">
    <source>
        <dbReference type="EMBL" id="KDN39843.1"/>
    </source>
</evidence>
<dbReference type="HOGENOM" id="CLU_037666_0_0_1"/>
<dbReference type="InterPro" id="IPR015943">
    <property type="entry name" value="WD40/YVTN_repeat-like_dom_sf"/>
</dbReference>
<dbReference type="EMBL" id="JMSN01000099">
    <property type="protein sequence ID" value="KDN39843.1"/>
    <property type="molecule type" value="Genomic_DNA"/>
</dbReference>
<dbReference type="PROSITE" id="PS50082">
    <property type="entry name" value="WD_REPEATS_2"/>
    <property type="match status" value="1"/>
</dbReference>
<dbReference type="GO" id="GO:0005085">
    <property type="term" value="F:guanyl-nucleotide exchange factor activity"/>
    <property type="evidence" value="ECO:0007669"/>
    <property type="project" value="InterPro"/>
</dbReference>
<comment type="caution">
    <text evidence="13">The sequence shown here is derived from an EMBL/GenBank/DDBJ whole genome shotgun (WGS) entry which is preliminary data.</text>
</comment>
<evidence type="ECO:0000256" key="10">
    <source>
        <dbReference type="ARBA" id="ARBA00023136"/>
    </source>
</evidence>
<dbReference type="Gene3D" id="2.130.10.10">
    <property type="entry name" value="YVTN repeat-like/Quinoprotein amine dehydrogenase"/>
    <property type="match status" value="1"/>
</dbReference>
<sequence>MPRVQHFSCSVGIPVYAVDFIDDDVLVYAGGGGAGRSGVANAIRIARIDGPGQRLEQLAEIKLSRDEDAPMCMTVDRQGQRILCAINSVASDMKQRQNKSLRVFSFQLGESDKEGSFSSEIKPSASSASLNITDPEHYQKVLRLSQHGSTLLSAGTDGTLALQEYPSLRSLWPSDSREFAATEIYDGSFAESGAAVVLASAAKLKVLSTVPPGKEGNEHGPTVLQTIQNPALGGNGTCAFRAARFGRGDASRNKLFTVVNASGDAGGRGKRSASARKSFVTAWNAETWDLIETKHVSDKPVTSFDVSSDGTRLGFSSSDLSVGVLDSHNLRPLVRILSAHSFPATCIRFSPSGKYLVSGSADNTLRLVELNSVVTADGLSIPWTVLFTLFLLILAVYLQKVL</sequence>
<accession>A0A066VHU9</accession>
<dbReference type="InParanoid" id="A0A066VHU9"/>
<evidence type="ECO:0000256" key="12">
    <source>
        <dbReference type="SAM" id="Phobius"/>
    </source>
</evidence>
<dbReference type="GO" id="GO:0005789">
    <property type="term" value="C:endoplasmic reticulum membrane"/>
    <property type="evidence" value="ECO:0007669"/>
    <property type="project" value="UniProtKB-SubCell"/>
</dbReference>
<keyword evidence="5" id="KW-0677">Repeat</keyword>
<dbReference type="GeneID" id="25265107"/>
<comment type="subcellular location">
    <subcellularLocation>
        <location evidence="1">Endoplasmic reticulum membrane</location>
        <topology evidence="1">Single-pass type II membrane protein</topology>
    </subcellularLocation>
</comment>
<evidence type="ECO:0000256" key="6">
    <source>
        <dbReference type="ARBA" id="ARBA00022824"/>
    </source>
</evidence>
<keyword evidence="4 12" id="KW-0812">Transmembrane</keyword>
<dbReference type="Proteomes" id="UP000027361">
    <property type="component" value="Unassembled WGS sequence"/>
</dbReference>
<gene>
    <name evidence="13" type="ORF">K437DRAFT_258888</name>
</gene>
<dbReference type="SUPFAM" id="SSF50998">
    <property type="entry name" value="Quinoprotein alcohol dehydrogenase-like"/>
    <property type="match status" value="1"/>
</dbReference>
<keyword evidence="8" id="KW-0653">Protein transport</keyword>
<keyword evidence="10 12" id="KW-0472">Membrane</keyword>
<dbReference type="GO" id="GO:0015031">
    <property type="term" value="P:protein transport"/>
    <property type="evidence" value="ECO:0007669"/>
    <property type="project" value="UniProtKB-KW"/>
</dbReference>
<evidence type="ECO:0000256" key="3">
    <source>
        <dbReference type="ARBA" id="ARBA00022574"/>
    </source>
</evidence>
<keyword evidence="3 11" id="KW-0853">WD repeat</keyword>
<evidence type="ECO:0000256" key="9">
    <source>
        <dbReference type="ARBA" id="ARBA00022989"/>
    </source>
</evidence>
<protein>
    <submittedName>
        <fullName evidence="13">WD40 repeat-like protein</fullName>
    </submittedName>
</protein>
<keyword evidence="9 12" id="KW-1133">Transmembrane helix</keyword>
<evidence type="ECO:0000256" key="7">
    <source>
        <dbReference type="ARBA" id="ARBA00022892"/>
    </source>
</evidence>
<keyword evidence="2" id="KW-0813">Transport</keyword>
<keyword evidence="14" id="KW-1185">Reference proteome</keyword>
<dbReference type="RefSeq" id="XP_013241176.1">
    <property type="nucleotide sequence ID" value="XM_013385722.1"/>
</dbReference>
<reference evidence="13 14" key="1">
    <citation type="submission" date="2014-05" db="EMBL/GenBank/DDBJ databases">
        <title>Draft genome sequence of a rare smut relative, Tilletiaria anomala UBC 951.</title>
        <authorList>
            <consortium name="DOE Joint Genome Institute"/>
            <person name="Toome M."/>
            <person name="Kuo A."/>
            <person name="Henrissat B."/>
            <person name="Lipzen A."/>
            <person name="Tritt A."/>
            <person name="Yoshinaga Y."/>
            <person name="Zane M."/>
            <person name="Barry K."/>
            <person name="Grigoriev I.V."/>
            <person name="Spatafora J.W."/>
            <person name="Aimea M.C."/>
        </authorList>
    </citation>
    <scope>NUCLEOTIDE SEQUENCE [LARGE SCALE GENOMIC DNA]</scope>
    <source>
        <strain evidence="13 14">UBC 951</strain>
    </source>
</reference>
<proteinExistence type="predicted"/>
<evidence type="ECO:0000256" key="2">
    <source>
        <dbReference type="ARBA" id="ARBA00022448"/>
    </source>
</evidence>
<dbReference type="OrthoDB" id="2013972at2759"/>
<dbReference type="GO" id="GO:0006888">
    <property type="term" value="P:endoplasmic reticulum to Golgi vesicle-mediated transport"/>
    <property type="evidence" value="ECO:0007669"/>
    <property type="project" value="TreeGrafter"/>
</dbReference>
<evidence type="ECO:0000256" key="4">
    <source>
        <dbReference type="ARBA" id="ARBA00022692"/>
    </source>
</evidence>
<evidence type="ECO:0000256" key="1">
    <source>
        <dbReference type="ARBA" id="ARBA00004648"/>
    </source>
</evidence>
<dbReference type="PROSITE" id="PS50294">
    <property type="entry name" value="WD_REPEATS_REGION"/>
    <property type="match status" value="1"/>
</dbReference>
<dbReference type="FunCoup" id="A0A066VHU9">
    <property type="interactions" value="61"/>
</dbReference>
<dbReference type="SMART" id="SM00320">
    <property type="entry name" value="WD40"/>
    <property type="match status" value="3"/>
</dbReference>
<dbReference type="GO" id="GO:0003400">
    <property type="term" value="P:regulation of COPII vesicle coating"/>
    <property type="evidence" value="ECO:0007669"/>
    <property type="project" value="TreeGrafter"/>
</dbReference>
<feature type="transmembrane region" description="Helical" evidence="12">
    <location>
        <begin position="380"/>
        <end position="398"/>
    </location>
</feature>
<dbReference type="PANTHER" id="PTHR23284:SF0">
    <property type="entry name" value="PROLACTIN REGULATORY ELEMENT-BINDING PROTEIN"/>
    <property type="match status" value="1"/>
</dbReference>
<dbReference type="STRING" id="1037660.A0A066VHU9"/>
<evidence type="ECO:0000313" key="14">
    <source>
        <dbReference type="Proteomes" id="UP000027361"/>
    </source>
</evidence>
<dbReference type="PANTHER" id="PTHR23284">
    <property type="entry name" value="PROLACTIN REGULATORY ELEMENT BINDING PROTEIN"/>
    <property type="match status" value="1"/>
</dbReference>
<organism evidence="13 14">
    <name type="scientific">Tilletiaria anomala (strain ATCC 24038 / CBS 436.72 / UBC 951)</name>
    <dbReference type="NCBI Taxonomy" id="1037660"/>
    <lineage>
        <taxon>Eukaryota</taxon>
        <taxon>Fungi</taxon>
        <taxon>Dikarya</taxon>
        <taxon>Basidiomycota</taxon>
        <taxon>Ustilaginomycotina</taxon>
        <taxon>Exobasidiomycetes</taxon>
        <taxon>Georgefischeriales</taxon>
        <taxon>Tilletiariaceae</taxon>
        <taxon>Tilletiaria</taxon>
    </lineage>
</organism>
<dbReference type="OMA" id="KAHEFPP"/>
<evidence type="ECO:0000256" key="8">
    <source>
        <dbReference type="ARBA" id="ARBA00022927"/>
    </source>
</evidence>
<dbReference type="InterPro" id="IPR001680">
    <property type="entry name" value="WD40_rpt"/>
</dbReference>
<dbReference type="InterPro" id="IPR011047">
    <property type="entry name" value="Quinoprotein_ADH-like_sf"/>
</dbReference>